<organism evidence="11 12">
    <name type="scientific">Oceanobacillus jordanicus</name>
    <dbReference type="NCBI Taxonomy" id="2867266"/>
    <lineage>
        <taxon>Bacteria</taxon>
        <taxon>Bacillati</taxon>
        <taxon>Bacillota</taxon>
        <taxon>Bacilli</taxon>
        <taxon>Bacillales</taxon>
        <taxon>Bacillaceae</taxon>
        <taxon>Oceanobacillus</taxon>
    </lineage>
</organism>
<dbReference type="InterPro" id="IPR056374">
    <property type="entry name" value="DesK/YvfT_N"/>
</dbReference>
<feature type="transmembrane region" description="Helical" evidence="7">
    <location>
        <begin position="73"/>
        <end position="95"/>
    </location>
</feature>
<keyword evidence="5" id="KW-0902">Two-component regulatory system</keyword>
<dbReference type="Gene3D" id="1.20.5.1930">
    <property type="match status" value="1"/>
</dbReference>
<dbReference type="SUPFAM" id="SSF55874">
    <property type="entry name" value="ATPase domain of HSP90 chaperone/DNA topoisomerase II/histidine kinase"/>
    <property type="match status" value="1"/>
</dbReference>
<feature type="transmembrane region" description="Helical" evidence="7">
    <location>
        <begin position="130"/>
        <end position="151"/>
    </location>
</feature>
<dbReference type="InterPro" id="IPR036890">
    <property type="entry name" value="HATPase_C_sf"/>
</dbReference>
<dbReference type="PANTHER" id="PTHR24421">
    <property type="entry name" value="NITRATE/NITRITE SENSOR PROTEIN NARX-RELATED"/>
    <property type="match status" value="1"/>
</dbReference>
<evidence type="ECO:0000313" key="11">
    <source>
        <dbReference type="EMBL" id="MCG3417775.1"/>
    </source>
</evidence>
<comment type="catalytic activity">
    <reaction evidence="1">
        <text>ATP + protein L-histidine = ADP + protein N-phospho-L-histidine.</text>
        <dbReference type="EC" id="2.7.13.3"/>
    </reaction>
</comment>
<protein>
    <recommendedName>
        <fullName evidence="2">histidine kinase</fullName>
        <ecNumber evidence="2">2.7.13.3</ecNumber>
    </recommendedName>
</protein>
<feature type="domain" description="DesK/YvfT N-terminal" evidence="10">
    <location>
        <begin position="1"/>
        <end position="150"/>
    </location>
</feature>
<comment type="caution">
    <text evidence="11">The sequence shown here is derived from an EMBL/GenBank/DDBJ whole genome shotgun (WGS) entry which is preliminary data.</text>
</comment>
<dbReference type="InterPro" id="IPR050482">
    <property type="entry name" value="Sensor_HK_TwoCompSys"/>
</dbReference>
<evidence type="ECO:0000256" key="5">
    <source>
        <dbReference type="ARBA" id="ARBA00023012"/>
    </source>
</evidence>
<dbReference type="GO" id="GO:0046983">
    <property type="term" value="F:protein dimerization activity"/>
    <property type="evidence" value="ECO:0007669"/>
    <property type="project" value="InterPro"/>
</dbReference>
<dbReference type="InterPro" id="IPR011712">
    <property type="entry name" value="Sig_transdc_His_kin_sub3_dim/P"/>
</dbReference>
<dbReference type="Pfam" id="PF23540">
    <property type="entry name" value="DesK_N"/>
    <property type="match status" value="1"/>
</dbReference>
<evidence type="ECO:0000313" key="12">
    <source>
        <dbReference type="Proteomes" id="UP001199631"/>
    </source>
</evidence>
<dbReference type="GO" id="GO:0000155">
    <property type="term" value="F:phosphorelay sensor kinase activity"/>
    <property type="evidence" value="ECO:0007669"/>
    <property type="project" value="InterPro"/>
</dbReference>
<dbReference type="GO" id="GO:0016020">
    <property type="term" value="C:membrane"/>
    <property type="evidence" value="ECO:0007669"/>
    <property type="project" value="InterPro"/>
</dbReference>
<keyword evidence="4 11" id="KW-0418">Kinase</keyword>
<dbReference type="PANTHER" id="PTHR24421:SF63">
    <property type="entry name" value="SENSOR HISTIDINE KINASE DESK"/>
    <property type="match status" value="1"/>
</dbReference>
<gene>
    <name evidence="11" type="ORF">K3T81_01320</name>
</gene>
<feature type="transmembrane region" description="Helical" evidence="7">
    <location>
        <begin position="36"/>
        <end position="53"/>
    </location>
</feature>
<dbReference type="CDD" id="cd16917">
    <property type="entry name" value="HATPase_UhpB-NarQ-NarX-like"/>
    <property type="match status" value="1"/>
</dbReference>
<dbReference type="AlphaFoldDB" id="A0AAW5AWG5"/>
<feature type="domain" description="Histidine kinase/HSP90-like ATPase" evidence="8">
    <location>
        <begin position="283"/>
        <end position="367"/>
    </location>
</feature>
<keyword evidence="12" id="KW-1185">Reference proteome</keyword>
<evidence type="ECO:0000259" key="10">
    <source>
        <dbReference type="Pfam" id="PF23540"/>
    </source>
</evidence>
<feature type="transmembrane region" description="Helical" evidence="7">
    <location>
        <begin position="102"/>
        <end position="124"/>
    </location>
</feature>
<feature type="coiled-coil region" evidence="6">
    <location>
        <begin position="150"/>
        <end position="177"/>
    </location>
</feature>
<proteinExistence type="predicted"/>
<name>A0AAW5AWG5_9BACI</name>
<keyword evidence="7" id="KW-0812">Transmembrane</keyword>
<feature type="domain" description="Signal transduction histidine kinase subgroup 3 dimerisation and phosphoacceptor" evidence="9">
    <location>
        <begin position="179"/>
        <end position="244"/>
    </location>
</feature>
<keyword evidence="7" id="KW-1133">Transmembrane helix</keyword>
<evidence type="ECO:0000256" key="6">
    <source>
        <dbReference type="SAM" id="Coils"/>
    </source>
</evidence>
<keyword evidence="7" id="KW-0472">Membrane</keyword>
<evidence type="ECO:0000256" key="7">
    <source>
        <dbReference type="SAM" id="Phobius"/>
    </source>
</evidence>
<dbReference type="EC" id="2.7.13.3" evidence="2"/>
<accession>A0AAW5AWG5</accession>
<feature type="transmembrane region" description="Helical" evidence="7">
    <location>
        <begin position="12"/>
        <end position="31"/>
    </location>
</feature>
<evidence type="ECO:0000256" key="4">
    <source>
        <dbReference type="ARBA" id="ARBA00022777"/>
    </source>
</evidence>
<evidence type="ECO:0000259" key="9">
    <source>
        <dbReference type="Pfam" id="PF07730"/>
    </source>
</evidence>
<dbReference type="Pfam" id="PF02518">
    <property type="entry name" value="HATPase_c"/>
    <property type="match status" value="1"/>
</dbReference>
<evidence type="ECO:0000256" key="2">
    <source>
        <dbReference type="ARBA" id="ARBA00012438"/>
    </source>
</evidence>
<reference evidence="11 12" key="1">
    <citation type="journal article" date="2022" name="Evol. Bioinform. Online">
        <title>Draft Genome Sequence of Oceanobacillus jordanicus Strain GSFE11, a Halotolerant Plant Growth-Promoting Bacterial Endophyte Isolated From the Jordan Valley.</title>
        <authorList>
            <person name="Alhindi T."/>
            <person name="Albdaiwi R."/>
        </authorList>
    </citation>
    <scope>NUCLEOTIDE SEQUENCE [LARGE SCALE GENOMIC DNA]</scope>
    <source>
        <strain evidence="11 12">GSFE11</strain>
    </source>
</reference>
<dbReference type="Pfam" id="PF07730">
    <property type="entry name" value="HisKA_3"/>
    <property type="match status" value="1"/>
</dbReference>
<keyword evidence="6" id="KW-0175">Coiled coil</keyword>
<sequence>MQNWYHIFPKNTGLSAFAWLVFCLLPFYFIFRSTSLVETLLGIVMILLFFATYRLSFIKKGWTVYVSVSIEMAISIGMILYFGYVYFSLFLAFYIGNIENKAGFLVLYIVNFVTTVSAVSVGFLMQSPQFIAQTPFIVVSIVGVILLPLTLNSRNKRERLERKLEDANQKISRLMVIEERQRIARDLHDTLGQKLSLIGLKSDLAGKIIERDPETAKKEVEDINQTARMALKEVREMVSDMKNAKLKDEVIHARHILEAAGISFQFNREDTNNELPLLVENVLGMCLKEAVTNVVKHSKATACQVKISNTASEQVLIIQDNGVGSIENSEIQRGNGLQGIRERLDFVNGNLSIDTTNGTTLTIKVPKVIQQKGKEGLE</sequence>
<dbReference type="Gene3D" id="3.30.565.10">
    <property type="entry name" value="Histidine kinase-like ATPase, C-terminal domain"/>
    <property type="match status" value="1"/>
</dbReference>
<dbReference type="InterPro" id="IPR003594">
    <property type="entry name" value="HATPase_dom"/>
</dbReference>
<evidence type="ECO:0000259" key="8">
    <source>
        <dbReference type="Pfam" id="PF02518"/>
    </source>
</evidence>
<dbReference type="RefSeq" id="WP_238017706.1">
    <property type="nucleotide sequence ID" value="NZ_JAIFZM010000001.1"/>
</dbReference>
<dbReference type="EMBL" id="JAIFZM010000001">
    <property type="protein sequence ID" value="MCG3417775.1"/>
    <property type="molecule type" value="Genomic_DNA"/>
</dbReference>
<evidence type="ECO:0000256" key="3">
    <source>
        <dbReference type="ARBA" id="ARBA00022679"/>
    </source>
</evidence>
<dbReference type="Proteomes" id="UP001199631">
    <property type="component" value="Unassembled WGS sequence"/>
</dbReference>
<keyword evidence="3" id="KW-0808">Transferase</keyword>
<evidence type="ECO:0000256" key="1">
    <source>
        <dbReference type="ARBA" id="ARBA00000085"/>
    </source>
</evidence>